<sequence>MHIVSRRNMLALPVERLVGNSNHSHRRPPMSPDSSASDSSNSDSPSTTNAKVFSSYASQLLSNNGSINSSQSSSGGNNGRRSESPVMNNNNHFISSSMSEETEGRVKSSPRRSVSPPSVGSLAESQSQDGKSHEEEKPDKGLLLTGSQSMTLLSNKDRNREDRVEIQFPGKVERDNSPAEAEGSRNGPSGNSRPSVVIGEAESQKMTIRIIEDDVEGSSLNNSLSKMDNTLDDSSDENNSICGRPPSRPPSSSSSTVTSATFPLSPNSVSEAIIKGSNAMLTRPQHHPHHHHHHHHNNSSLHGNSLKFSIEDILRPEFGKVALQRIRRTSSSTHNRRHSVNSNSFLEYPDSPFSSGSSSNPHRTVDANHLGRSLSHSPRCDSIDSSNNSTVRHVRTGPSSIRDHSEDSNSSCTSRKEEVVDETKVNPPVPQGPLLWPAWVYCTRYSDRPSSGKKKKFL</sequence>
<gene>
    <name evidence="2" type="ORF">AFUS01_LOCUS1156</name>
</gene>
<feature type="compositionally biased region" description="Low complexity" evidence="1">
    <location>
        <begin position="32"/>
        <end position="50"/>
    </location>
</feature>
<organism evidence="2 3">
    <name type="scientific">Allacma fusca</name>
    <dbReference type="NCBI Taxonomy" id="39272"/>
    <lineage>
        <taxon>Eukaryota</taxon>
        <taxon>Metazoa</taxon>
        <taxon>Ecdysozoa</taxon>
        <taxon>Arthropoda</taxon>
        <taxon>Hexapoda</taxon>
        <taxon>Collembola</taxon>
        <taxon>Symphypleona</taxon>
        <taxon>Sminthuridae</taxon>
        <taxon>Allacma</taxon>
    </lineage>
</organism>
<feature type="compositionally biased region" description="Polar residues" evidence="1">
    <location>
        <begin position="219"/>
        <end position="228"/>
    </location>
</feature>
<feature type="compositionally biased region" description="Polar residues" evidence="1">
    <location>
        <begin position="85"/>
        <end position="99"/>
    </location>
</feature>
<feature type="region of interest" description="Disordered" evidence="1">
    <location>
        <begin position="282"/>
        <end position="303"/>
    </location>
</feature>
<dbReference type="AlphaFoldDB" id="A0A8J2JJJ8"/>
<name>A0A8J2JJJ8_9HEXA</name>
<reference evidence="2" key="1">
    <citation type="submission" date="2021-06" db="EMBL/GenBank/DDBJ databases">
        <authorList>
            <person name="Hodson N. C."/>
            <person name="Mongue J. A."/>
            <person name="Jaron S. K."/>
        </authorList>
    </citation>
    <scope>NUCLEOTIDE SEQUENCE</scope>
</reference>
<dbReference type="EMBL" id="CAJVCH010006482">
    <property type="protein sequence ID" value="CAG7659331.1"/>
    <property type="molecule type" value="Genomic_DNA"/>
</dbReference>
<evidence type="ECO:0000313" key="3">
    <source>
        <dbReference type="Proteomes" id="UP000708208"/>
    </source>
</evidence>
<keyword evidence="3" id="KW-1185">Reference proteome</keyword>
<feature type="compositionally biased region" description="Basic and acidic residues" evidence="1">
    <location>
        <begin position="130"/>
        <end position="140"/>
    </location>
</feature>
<protein>
    <submittedName>
        <fullName evidence="2">Uncharacterized protein</fullName>
    </submittedName>
</protein>
<feature type="compositionally biased region" description="Basic residues" evidence="1">
    <location>
        <begin position="284"/>
        <end position="297"/>
    </location>
</feature>
<feature type="region of interest" description="Disordered" evidence="1">
    <location>
        <begin position="17"/>
        <end position="197"/>
    </location>
</feature>
<feature type="region of interest" description="Disordered" evidence="1">
    <location>
        <begin position="219"/>
        <end position="264"/>
    </location>
</feature>
<feature type="compositionally biased region" description="Basic and acidic residues" evidence="1">
    <location>
        <begin position="155"/>
        <end position="177"/>
    </location>
</feature>
<feature type="compositionally biased region" description="Low complexity" evidence="1">
    <location>
        <begin position="58"/>
        <end position="75"/>
    </location>
</feature>
<proteinExistence type="predicted"/>
<evidence type="ECO:0000313" key="2">
    <source>
        <dbReference type="EMBL" id="CAG7659331.1"/>
    </source>
</evidence>
<dbReference type="Proteomes" id="UP000708208">
    <property type="component" value="Unassembled WGS sequence"/>
</dbReference>
<feature type="compositionally biased region" description="Polar residues" evidence="1">
    <location>
        <begin position="145"/>
        <end position="154"/>
    </location>
</feature>
<feature type="compositionally biased region" description="Basic and acidic residues" evidence="1">
    <location>
        <begin position="414"/>
        <end position="424"/>
    </location>
</feature>
<accession>A0A8J2JJJ8</accession>
<dbReference type="OrthoDB" id="6159439at2759"/>
<feature type="region of interest" description="Disordered" evidence="1">
    <location>
        <begin position="327"/>
        <end position="429"/>
    </location>
</feature>
<feature type="compositionally biased region" description="Low complexity" evidence="1">
    <location>
        <begin position="111"/>
        <end position="121"/>
    </location>
</feature>
<comment type="caution">
    <text evidence="2">The sequence shown here is derived from an EMBL/GenBank/DDBJ whole genome shotgun (WGS) entry which is preliminary data.</text>
</comment>
<evidence type="ECO:0000256" key="1">
    <source>
        <dbReference type="SAM" id="MobiDB-lite"/>
    </source>
</evidence>